<dbReference type="InParanoid" id="A0A251TBY1"/>
<protein>
    <submittedName>
        <fullName evidence="2">Uncharacterized protein</fullName>
    </submittedName>
</protein>
<reference evidence="2" key="2">
    <citation type="submission" date="2017-02" db="EMBL/GenBank/DDBJ databases">
        <title>Sunflower complete genome.</title>
        <authorList>
            <person name="Langlade N."/>
            <person name="Munos S."/>
        </authorList>
    </citation>
    <scope>NUCLEOTIDE SEQUENCE [LARGE SCALE GENOMIC DNA]</scope>
    <source>
        <tissue evidence="2">Leaves</tissue>
    </source>
</reference>
<dbReference type="EMBL" id="CM007900">
    <property type="protein sequence ID" value="OTG08162.1"/>
    <property type="molecule type" value="Genomic_DNA"/>
</dbReference>
<organism evidence="2 3">
    <name type="scientific">Helianthus annuus</name>
    <name type="common">Common sunflower</name>
    <dbReference type="NCBI Taxonomy" id="4232"/>
    <lineage>
        <taxon>Eukaryota</taxon>
        <taxon>Viridiplantae</taxon>
        <taxon>Streptophyta</taxon>
        <taxon>Embryophyta</taxon>
        <taxon>Tracheophyta</taxon>
        <taxon>Spermatophyta</taxon>
        <taxon>Magnoliopsida</taxon>
        <taxon>eudicotyledons</taxon>
        <taxon>Gunneridae</taxon>
        <taxon>Pentapetalae</taxon>
        <taxon>asterids</taxon>
        <taxon>campanulids</taxon>
        <taxon>Asterales</taxon>
        <taxon>Asteraceae</taxon>
        <taxon>Asteroideae</taxon>
        <taxon>Heliantheae alliance</taxon>
        <taxon>Heliantheae</taxon>
        <taxon>Helianthus</taxon>
    </lineage>
</organism>
<reference evidence="1 3" key="1">
    <citation type="journal article" date="2017" name="Nature">
        <title>The sunflower genome provides insights into oil metabolism, flowering and Asterid evolution.</title>
        <authorList>
            <person name="Badouin H."/>
            <person name="Gouzy J."/>
            <person name="Grassa C.J."/>
            <person name="Murat F."/>
            <person name="Staton S.E."/>
            <person name="Cottret L."/>
            <person name="Lelandais-Briere C."/>
            <person name="Owens G.L."/>
            <person name="Carrere S."/>
            <person name="Mayjonade B."/>
            <person name="Legrand L."/>
            <person name="Gill N."/>
            <person name="Kane N.C."/>
            <person name="Bowers J.E."/>
            <person name="Hubner S."/>
            <person name="Bellec A."/>
            <person name="Berard A."/>
            <person name="Berges H."/>
            <person name="Blanchet N."/>
            <person name="Boniface M.C."/>
            <person name="Brunel D."/>
            <person name="Catrice O."/>
            <person name="Chaidir N."/>
            <person name="Claudel C."/>
            <person name="Donnadieu C."/>
            <person name="Faraut T."/>
            <person name="Fievet G."/>
            <person name="Helmstetter N."/>
            <person name="King M."/>
            <person name="Knapp S.J."/>
            <person name="Lai Z."/>
            <person name="Le Paslier M.C."/>
            <person name="Lippi Y."/>
            <person name="Lorenzon L."/>
            <person name="Mandel J.R."/>
            <person name="Marage G."/>
            <person name="Marchand G."/>
            <person name="Marquand E."/>
            <person name="Bret-Mestries E."/>
            <person name="Morien E."/>
            <person name="Nambeesan S."/>
            <person name="Nguyen T."/>
            <person name="Pegot-Espagnet P."/>
            <person name="Pouilly N."/>
            <person name="Raftis F."/>
            <person name="Sallet E."/>
            <person name="Schiex T."/>
            <person name="Thomas J."/>
            <person name="Vandecasteele C."/>
            <person name="Vares D."/>
            <person name="Vear F."/>
            <person name="Vautrin S."/>
            <person name="Crespi M."/>
            <person name="Mangin B."/>
            <person name="Burke J.M."/>
            <person name="Salse J."/>
            <person name="Munos S."/>
            <person name="Vincourt P."/>
            <person name="Rieseberg L.H."/>
            <person name="Langlade N.B."/>
        </authorList>
    </citation>
    <scope>NUCLEOTIDE SEQUENCE [LARGE SCALE GENOMIC DNA]</scope>
    <source>
        <strain evidence="3">cv. SF193</strain>
        <tissue evidence="1">Leaves</tissue>
    </source>
</reference>
<dbReference type="EMBL" id="MNCJ02000326">
    <property type="protein sequence ID" value="KAF5781838.1"/>
    <property type="molecule type" value="Genomic_DNA"/>
</dbReference>
<accession>A0A251TBY1</accession>
<evidence type="ECO:0000313" key="1">
    <source>
        <dbReference type="EMBL" id="KAF5781838.1"/>
    </source>
</evidence>
<evidence type="ECO:0000313" key="3">
    <source>
        <dbReference type="Proteomes" id="UP000215914"/>
    </source>
</evidence>
<sequence>MKSINTPPFSFAKPTFEYDFGPLSWSSYFIPKGKSDQILRGPSVPFEFHDPSSFTWLLFKTSKHPQVLQLMIFDDDIDACSHRMPL</sequence>
<name>A0A251TBY1_HELAN</name>
<dbReference type="Proteomes" id="UP000215914">
    <property type="component" value="Chromosome 11"/>
</dbReference>
<evidence type="ECO:0000313" key="2">
    <source>
        <dbReference type="EMBL" id="OTG08162.1"/>
    </source>
</evidence>
<dbReference type="Gramene" id="mRNA:HanXRQr2_Chr11g0488511">
    <property type="protein sequence ID" value="mRNA:HanXRQr2_Chr11g0488511"/>
    <property type="gene ID" value="HanXRQr2_Chr11g0488511"/>
</dbReference>
<dbReference type="AlphaFoldDB" id="A0A251TBY1"/>
<reference evidence="1" key="3">
    <citation type="submission" date="2020-06" db="EMBL/GenBank/DDBJ databases">
        <title>Helianthus annuus Genome sequencing and assembly Release 2.</title>
        <authorList>
            <person name="Gouzy J."/>
            <person name="Langlade N."/>
            <person name="Munos S."/>
        </authorList>
    </citation>
    <scope>NUCLEOTIDE SEQUENCE</scope>
    <source>
        <tissue evidence="1">Leaves</tissue>
    </source>
</reference>
<keyword evidence="3" id="KW-1185">Reference proteome</keyword>
<gene>
    <name evidence="2" type="ORF">HannXRQ_Chr11g0338601</name>
    <name evidence="1" type="ORF">HanXRQr2_Chr11g0488511</name>
</gene>
<proteinExistence type="predicted"/>